<dbReference type="EMBL" id="CP014209">
    <property type="protein sequence ID" value="ANC29956.1"/>
    <property type="molecule type" value="Genomic_DNA"/>
</dbReference>
<evidence type="ECO:0000313" key="2">
    <source>
        <dbReference type="Proteomes" id="UP000076794"/>
    </source>
</evidence>
<evidence type="ECO:0008006" key="3">
    <source>
        <dbReference type="Google" id="ProtNLM"/>
    </source>
</evidence>
<sequence>MSDAPDPADGFAAAVAGAHMVPLLPCADVDEMAEFWTALGLERTYRQLRPNPYVALSVGGVDLHYYGMPTWDPEASHSTCAVVVADTGPVHARFTQGLRALYGSVPVSGTPRITRPRRRANNGALSGFSLVDPAGNWVRFSRAPDAPVVGGPGDSTTWTSDGGGSLARAVENAVVVADSHGDVAQARKVLGGAVRRATTGTASVDEGPGVLATALAYLVELHVRLGDDAAARTALDDLRRLAGTSGADDDVVASALAEATEVVGEA</sequence>
<reference evidence="1 2" key="1">
    <citation type="submission" date="2016-01" db="EMBL/GenBank/DDBJ databases">
        <title>Complete genome sequence of a soil Actinobacterium, Isoptericola dokdonensis DS-3.</title>
        <authorList>
            <person name="Kwon S.-K."/>
            <person name="Kim J.F."/>
        </authorList>
    </citation>
    <scope>NUCLEOTIDE SEQUENCE [LARGE SCALE GENOMIC DNA]</scope>
    <source>
        <strain evidence="1 2">DS-3</strain>
    </source>
</reference>
<dbReference type="SUPFAM" id="SSF54593">
    <property type="entry name" value="Glyoxalase/Bleomycin resistance protein/Dihydroxybiphenyl dioxygenase"/>
    <property type="match status" value="1"/>
</dbReference>
<dbReference type="Gene3D" id="3.10.180.10">
    <property type="entry name" value="2,3-Dihydroxybiphenyl 1,2-Dioxygenase, domain 1"/>
    <property type="match status" value="1"/>
</dbReference>
<protein>
    <recommendedName>
        <fullName evidence="3">Bleomycin resistance protein</fullName>
    </recommendedName>
</protein>
<dbReference type="RefSeq" id="WP_198155730.1">
    <property type="nucleotide sequence ID" value="NZ_CP014209.1"/>
</dbReference>
<dbReference type="PATRIC" id="fig|1300344.3.peg.368"/>
<accession>A0A168EF16</accession>
<evidence type="ECO:0000313" key="1">
    <source>
        <dbReference type="EMBL" id="ANC29956.1"/>
    </source>
</evidence>
<gene>
    <name evidence="1" type="ORF">I598_0368</name>
</gene>
<dbReference type="Proteomes" id="UP000076794">
    <property type="component" value="Chromosome"/>
</dbReference>
<dbReference type="InterPro" id="IPR029068">
    <property type="entry name" value="Glyas_Bleomycin-R_OHBP_Dase"/>
</dbReference>
<dbReference type="STRING" id="1300344.I598_0368"/>
<dbReference type="KEGG" id="ido:I598_0368"/>
<dbReference type="AlphaFoldDB" id="A0A168EF16"/>
<name>A0A168EF16_9MICO</name>
<organism evidence="1 2">
    <name type="scientific">Isoptericola dokdonensis DS-3</name>
    <dbReference type="NCBI Taxonomy" id="1300344"/>
    <lineage>
        <taxon>Bacteria</taxon>
        <taxon>Bacillati</taxon>
        <taxon>Actinomycetota</taxon>
        <taxon>Actinomycetes</taxon>
        <taxon>Micrococcales</taxon>
        <taxon>Promicromonosporaceae</taxon>
        <taxon>Isoptericola</taxon>
    </lineage>
</organism>
<keyword evidence="2" id="KW-1185">Reference proteome</keyword>
<proteinExistence type="predicted"/>